<evidence type="ECO:0000256" key="3">
    <source>
        <dbReference type="ARBA" id="ARBA00023015"/>
    </source>
</evidence>
<dbReference type="GO" id="GO:0000976">
    <property type="term" value="F:transcription cis-regulatory region binding"/>
    <property type="evidence" value="ECO:0007669"/>
    <property type="project" value="UniProtKB-ARBA"/>
</dbReference>
<dbReference type="EMBL" id="AYRZ02000003">
    <property type="protein sequence ID" value="PHT86453.1"/>
    <property type="molecule type" value="Genomic_DNA"/>
</dbReference>
<dbReference type="Pfam" id="PF00249">
    <property type="entry name" value="Myb_DNA-binding"/>
    <property type="match status" value="2"/>
</dbReference>
<dbReference type="InterPro" id="IPR001005">
    <property type="entry name" value="SANT/Myb"/>
</dbReference>
<dbReference type="SMART" id="SM00717">
    <property type="entry name" value="SANT"/>
    <property type="match status" value="2"/>
</dbReference>
<dbReference type="Gene3D" id="1.10.10.60">
    <property type="entry name" value="Homeodomain-like"/>
    <property type="match status" value="2"/>
</dbReference>
<evidence type="ECO:0000256" key="4">
    <source>
        <dbReference type="ARBA" id="ARBA00023125"/>
    </source>
</evidence>
<keyword evidence="2" id="KW-0217">Developmental protein</keyword>
<dbReference type="PROSITE" id="PS51293">
    <property type="entry name" value="SANT"/>
    <property type="match status" value="1"/>
</dbReference>
<dbReference type="InterPro" id="IPR006447">
    <property type="entry name" value="Myb_dom_plants"/>
</dbReference>
<reference evidence="10 11" key="1">
    <citation type="journal article" date="2014" name="Nat. Genet.">
        <title>Genome sequence of the hot pepper provides insights into the evolution of pungency in Capsicum species.</title>
        <authorList>
            <person name="Kim S."/>
            <person name="Park M."/>
            <person name="Yeom S.I."/>
            <person name="Kim Y.M."/>
            <person name="Lee J.M."/>
            <person name="Lee H.A."/>
            <person name="Seo E."/>
            <person name="Choi J."/>
            <person name="Cheong K."/>
            <person name="Kim K.T."/>
            <person name="Jung K."/>
            <person name="Lee G.W."/>
            <person name="Oh S.K."/>
            <person name="Bae C."/>
            <person name="Kim S.B."/>
            <person name="Lee H.Y."/>
            <person name="Kim S.Y."/>
            <person name="Kim M.S."/>
            <person name="Kang B.C."/>
            <person name="Jo Y.D."/>
            <person name="Yang H.B."/>
            <person name="Jeong H.J."/>
            <person name="Kang W.H."/>
            <person name="Kwon J.K."/>
            <person name="Shin C."/>
            <person name="Lim J.Y."/>
            <person name="Park J.H."/>
            <person name="Huh J.H."/>
            <person name="Kim J.S."/>
            <person name="Kim B.D."/>
            <person name="Cohen O."/>
            <person name="Paran I."/>
            <person name="Suh M.C."/>
            <person name="Lee S.B."/>
            <person name="Kim Y.K."/>
            <person name="Shin Y."/>
            <person name="Noh S.J."/>
            <person name="Park J."/>
            <person name="Seo Y.S."/>
            <person name="Kwon S.Y."/>
            <person name="Kim H.A."/>
            <person name="Park J.M."/>
            <person name="Kim H.J."/>
            <person name="Choi S.B."/>
            <person name="Bosland P.W."/>
            <person name="Reeves G."/>
            <person name="Jo S.H."/>
            <person name="Lee B.W."/>
            <person name="Cho H.T."/>
            <person name="Choi H.S."/>
            <person name="Lee M.S."/>
            <person name="Yu Y."/>
            <person name="Do Choi Y."/>
            <person name="Park B.S."/>
            <person name="van Deynze A."/>
            <person name="Ashrafi H."/>
            <person name="Hill T."/>
            <person name="Kim W.T."/>
            <person name="Pai H.S."/>
            <person name="Ahn H.K."/>
            <person name="Yeam I."/>
            <person name="Giovannoni J.J."/>
            <person name="Rose J.K."/>
            <person name="Sorensen I."/>
            <person name="Lee S.J."/>
            <person name="Kim R.W."/>
            <person name="Choi I.Y."/>
            <person name="Choi B.S."/>
            <person name="Lim J.S."/>
            <person name="Lee Y.H."/>
            <person name="Choi D."/>
        </authorList>
    </citation>
    <scope>NUCLEOTIDE SEQUENCE [LARGE SCALE GENOMIC DNA]</scope>
    <source>
        <strain evidence="11">cv. CM334</strain>
    </source>
</reference>
<keyword evidence="5" id="KW-0804">Transcription</keyword>
<evidence type="ECO:0000256" key="6">
    <source>
        <dbReference type="ARBA" id="ARBA00023242"/>
    </source>
</evidence>
<dbReference type="SUPFAM" id="SSF46689">
    <property type="entry name" value="Homeodomain-like"/>
    <property type="match status" value="2"/>
</dbReference>
<dbReference type="Gramene" id="PHT86453">
    <property type="protein sequence ID" value="PHT86453"/>
    <property type="gene ID" value="T459_08559"/>
</dbReference>
<comment type="caution">
    <text evidence="10">The sequence shown here is derived from an EMBL/GenBank/DDBJ whole genome shotgun (WGS) entry which is preliminary data.</text>
</comment>
<dbReference type="GO" id="GO:0010597">
    <property type="term" value="P:green leaf volatile biosynthetic process"/>
    <property type="evidence" value="ECO:0007669"/>
    <property type="project" value="UniProtKB-ARBA"/>
</dbReference>
<reference evidence="10 11" key="2">
    <citation type="journal article" date="2017" name="Genome Biol.">
        <title>New reference genome sequences of hot pepper reveal the massive evolution of plant disease-resistance genes by retroduplication.</title>
        <authorList>
            <person name="Kim S."/>
            <person name="Park J."/>
            <person name="Yeom S.I."/>
            <person name="Kim Y.M."/>
            <person name="Seo E."/>
            <person name="Kim K.T."/>
            <person name="Kim M.S."/>
            <person name="Lee J.M."/>
            <person name="Cheong K."/>
            <person name="Shin H.S."/>
            <person name="Kim S.B."/>
            <person name="Han K."/>
            <person name="Lee J."/>
            <person name="Park M."/>
            <person name="Lee H.A."/>
            <person name="Lee H.Y."/>
            <person name="Lee Y."/>
            <person name="Oh S."/>
            <person name="Lee J.H."/>
            <person name="Choi E."/>
            <person name="Choi E."/>
            <person name="Lee S.E."/>
            <person name="Jeon J."/>
            <person name="Kim H."/>
            <person name="Choi G."/>
            <person name="Song H."/>
            <person name="Lee J."/>
            <person name="Lee S.C."/>
            <person name="Kwon J.K."/>
            <person name="Lee H.Y."/>
            <person name="Koo N."/>
            <person name="Hong Y."/>
            <person name="Kim R.W."/>
            <person name="Kang W.H."/>
            <person name="Huh J.H."/>
            <person name="Kang B.C."/>
            <person name="Yang T.J."/>
            <person name="Lee Y.H."/>
            <person name="Bennetzen J.L."/>
            <person name="Choi D."/>
        </authorList>
    </citation>
    <scope>NUCLEOTIDE SEQUENCE [LARGE SCALE GENOMIC DNA]</scope>
    <source>
        <strain evidence="11">cv. CM334</strain>
    </source>
</reference>
<dbReference type="InterPro" id="IPR009057">
    <property type="entry name" value="Homeodomain-like_sf"/>
</dbReference>
<evidence type="ECO:0000259" key="9">
    <source>
        <dbReference type="PROSITE" id="PS51294"/>
    </source>
</evidence>
<gene>
    <name evidence="10" type="ORF">T459_08559</name>
</gene>
<dbReference type="OMA" id="DIVNCWN"/>
<dbReference type="STRING" id="4072.A0A1U8G0H1"/>
<dbReference type="NCBIfam" id="TIGR01557">
    <property type="entry name" value="myb_SHAQKYF"/>
    <property type="match status" value="1"/>
</dbReference>
<organism evidence="10 11">
    <name type="scientific">Capsicum annuum</name>
    <name type="common">Capsicum pepper</name>
    <dbReference type="NCBI Taxonomy" id="4072"/>
    <lineage>
        <taxon>Eukaryota</taxon>
        <taxon>Viridiplantae</taxon>
        <taxon>Streptophyta</taxon>
        <taxon>Embryophyta</taxon>
        <taxon>Tracheophyta</taxon>
        <taxon>Spermatophyta</taxon>
        <taxon>Magnoliopsida</taxon>
        <taxon>eudicotyledons</taxon>
        <taxon>Gunneridae</taxon>
        <taxon>Pentapetalae</taxon>
        <taxon>asterids</taxon>
        <taxon>lamiids</taxon>
        <taxon>Solanales</taxon>
        <taxon>Solanaceae</taxon>
        <taxon>Solanoideae</taxon>
        <taxon>Capsiceae</taxon>
        <taxon>Capsicum</taxon>
    </lineage>
</organism>
<dbReference type="PANTHER" id="PTHR44042:SF6">
    <property type="entry name" value="DUPLICATED HOMEODOMAIN-LIKE SUPERFAMILY PROTEIN"/>
    <property type="match status" value="1"/>
</dbReference>
<comment type="subcellular location">
    <subcellularLocation>
        <location evidence="1">Nucleus</location>
    </subcellularLocation>
</comment>
<dbReference type="PANTHER" id="PTHR44042">
    <property type="entry name" value="DUPLICATED HOMEODOMAIN-LIKE SUPERFAMILY PROTEIN-RELATED"/>
    <property type="match status" value="1"/>
</dbReference>
<feature type="domain" description="Myb-like" evidence="7">
    <location>
        <begin position="23"/>
        <end position="69"/>
    </location>
</feature>
<dbReference type="GO" id="GO:0009908">
    <property type="term" value="P:flower development"/>
    <property type="evidence" value="ECO:0007669"/>
    <property type="project" value="UniProtKB-ARBA"/>
</dbReference>
<keyword evidence="11" id="KW-1185">Reference proteome</keyword>
<dbReference type="GO" id="GO:0048262">
    <property type="term" value="P:determination of dorsal/ventral asymmetry"/>
    <property type="evidence" value="ECO:0007669"/>
    <property type="project" value="UniProtKB-ARBA"/>
</dbReference>
<dbReference type="InterPro" id="IPR017884">
    <property type="entry name" value="SANT_dom"/>
</dbReference>
<dbReference type="CDD" id="cd00167">
    <property type="entry name" value="SANT"/>
    <property type="match status" value="2"/>
</dbReference>
<dbReference type="PROSITE" id="PS50090">
    <property type="entry name" value="MYB_LIKE"/>
    <property type="match status" value="2"/>
</dbReference>
<dbReference type="FunFam" id="1.10.10.60:FF:000009">
    <property type="entry name" value="transcription factor MYB1R1"/>
    <property type="match status" value="1"/>
</dbReference>
<keyword evidence="4" id="KW-0238">DNA-binding</keyword>
<feature type="domain" description="SANT" evidence="8">
    <location>
        <begin position="121"/>
        <end position="172"/>
    </location>
</feature>
<accession>A0A1U8G0H1</accession>
<sequence length="292" mass="33459">METLFSSNSFLPNSSWMSKSIEWTKEENKQFESAIAIYDENTPNRWFKVAAHIPGKTVIDVMNQYKELVADVCDIEAGLVPNPGYFGSSITLEFVDHCGLQTFRKRGSRSSDQERKKGVPWTEEEHRRFLMGLEKYGKGDWRNISKKMVISRTPTQVASHAQKYYQRQISGGKDKRRPSIHDITTVHFTTDATSQNNLAYNINSLSKEKFYATSSSFQKFTTTTDIVNCWNASLLSEHVDLMDFGSLYGSSPFVAYPYKIASQYWDEHGANSITLSGNPQLQFQSTRYQIWD</sequence>
<dbReference type="AlphaFoldDB" id="A0A1U8G0H1"/>
<keyword evidence="3" id="KW-0805">Transcription regulation</keyword>
<evidence type="ECO:0000256" key="5">
    <source>
        <dbReference type="ARBA" id="ARBA00023163"/>
    </source>
</evidence>
<proteinExistence type="predicted"/>
<evidence type="ECO:0000256" key="1">
    <source>
        <dbReference type="ARBA" id="ARBA00004123"/>
    </source>
</evidence>
<evidence type="ECO:0000259" key="7">
    <source>
        <dbReference type="PROSITE" id="PS50090"/>
    </source>
</evidence>
<evidence type="ECO:0000313" key="11">
    <source>
        <dbReference type="Proteomes" id="UP000222542"/>
    </source>
</evidence>
<dbReference type="OrthoDB" id="118550at2759"/>
<dbReference type="FunFam" id="1.10.10.60:FF:000154">
    <property type="entry name" value="Transcription factor SRM1"/>
    <property type="match status" value="1"/>
</dbReference>
<feature type="domain" description="Myb-like" evidence="7">
    <location>
        <begin position="113"/>
        <end position="165"/>
    </location>
</feature>
<dbReference type="InterPro" id="IPR017930">
    <property type="entry name" value="Myb_dom"/>
</dbReference>
<feature type="domain" description="HTH myb-type" evidence="9">
    <location>
        <begin position="113"/>
        <end position="169"/>
    </location>
</feature>
<dbReference type="PROSITE" id="PS51294">
    <property type="entry name" value="HTH_MYB"/>
    <property type="match status" value="1"/>
</dbReference>
<evidence type="ECO:0000313" key="10">
    <source>
        <dbReference type="EMBL" id="PHT86453.1"/>
    </source>
</evidence>
<evidence type="ECO:0000256" key="2">
    <source>
        <dbReference type="ARBA" id="ARBA00022473"/>
    </source>
</evidence>
<protein>
    <submittedName>
        <fullName evidence="10">Transcription factor DIVARICATA</fullName>
    </submittedName>
</protein>
<dbReference type="Proteomes" id="UP000222542">
    <property type="component" value="Unassembled WGS sequence"/>
</dbReference>
<name>A0A1U8G0H1_CAPAN</name>
<dbReference type="GO" id="GO:0005634">
    <property type="term" value="C:nucleus"/>
    <property type="evidence" value="ECO:0007669"/>
    <property type="project" value="UniProtKB-SubCell"/>
</dbReference>
<evidence type="ECO:0000259" key="8">
    <source>
        <dbReference type="PROSITE" id="PS51293"/>
    </source>
</evidence>
<keyword evidence="6" id="KW-0539">Nucleus</keyword>